<gene>
    <name evidence="1" type="ORF">PM3016_1478</name>
</gene>
<dbReference type="AlphaFoldDB" id="H6NGW1"/>
<name>H6NGW1_9BACL</name>
<dbReference type="RefSeq" id="WP_014369005.1">
    <property type="nucleotide sequence ID" value="NC_016935.1"/>
</dbReference>
<evidence type="ECO:0000313" key="1">
    <source>
        <dbReference type="EMBL" id="AFC28403.1"/>
    </source>
</evidence>
<organism evidence="1 2">
    <name type="scientific">Paenibacillus mucilaginosus 3016</name>
    <dbReference type="NCBI Taxonomy" id="1116391"/>
    <lineage>
        <taxon>Bacteria</taxon>
        <taxon>Bacillati</taxon>
        <taxon>Bacillota</taxon>
        <taxon>Bacilli</taxon>
        <taxon>Bacillales</taxon>
        <taxon>Paenibacillaceae</taxon>
        <taxon>Paenibacillus</taxon>
    </lineage>
</organism>
<dbReference type="STRING" id="1116391.PM3016_1478"/>
<protein>
    <submittedName>
        <fullName evidence="1">Uncharacterized protein</fullName>
    </submittedName>
</protein>
<proteinExistence type="predicted"/>
<keyword evidence="2" id="KW-1185">Reference proteome</keyword>
<reference evidence="1 2" key="1">
    <citation type="journal article" date="2012" name="J. Bacteriol.">
        <title>Complete Genome Sequence of Paenibacillus mucilaginosus 3016, a Bacterium Functional as Microbial Fertilizer.</title>
        <authorList>
            <person name="Ma M."/>
            <person name="Wang Z."/>
            <person name="Li L."/>
            <person name="Jiang X."/>
            <person name="Guan D."/>
            <person name="Cao F."/>
            <person name="Chen H."/>
            <person name="Wang X."/>
            <person name="Shen D."/>
            <person name="Du B."/>
            <person name="Li J."/>
        </authorList>
    </citation>
    <scope>NUCLEOTIDE SEQUENCE [LARGE SCALE GENOMIC DNA]</scope>
    <source>
        <strain evidence="1 2">3016</strain>
    </source>
</reference>
<accession>H6NGW1</accession>
<sequence>MTEQYRFFGSTEGDVREYNQLEFAEVFDRFFQTGIFPRVGAELKVLETDPQRLAVRVSTGQAWLRGYWYRNDDFKEIELPPAHPEFPRIHRIVVRLDTLNKRDIIALVKAGEPSATPVPLALEQNEEYWEIGLADVYVAAGVTKVDASNITDIRYSGGGGKAVGHDFTDLQLLADQAVAKANASLPKDGSQPMTGALRSAVGSASGGRVHHYLGSTNDVHRVGIGLDGDENGDDQVGSAFTVWAYKNNGQYHKTLMQIWRDGTAFIDGKRVILADSGGSIDSAIIKNSTINDSTLNNPRILWNRDSDYARLEFVDEGANKDILTLTVGDDAQGSDTGIEDFFRLKFGDDTVARFRSQSLTIGEPGSGFEMYKNGDLWQRGELMAPTRVRGGVMEYWDGERWRAAGMSTIVVSGTVQETIHGSAADFAGGSSYGGRKFLVAKHIPKGVGELNIVVDFYNNTNSGGGYTGIQVFSPVQHMSNSSTSGYFAREAYDGYGPLWWHAYGTYWDTDSDFRWNSSLVGGTGGSMGASSWATYETTVKVSTKMPIYVLGYSSLGAFKIANVRFRYDVL</sequence>
<dbReference type="Proteomes" id="UP000007523">
    <property type="component" value="Chromosome"/>
</dbReference>
<dbReference type="HOGENOM" id="CLU_034729_0_0_9"/>
<dbReference type="KEGG" id="pmq:PM3016_1478"/>
<evidence type="ECO:0000313" key="2">
    <source>
        <dbReference type="Proteomes" id="UP000007523"/>
    </source>
</evidence>
<dbReference type="EMBL" id="CP003235">
    <property type="protein sequence ID" value="AFC28403.1"/>
    <property type="molecule type" value="Genomic_DNA"/>
</dbReference>